<dbReference type="Proteomes" id="UP000019249">
    <property type="component" value="Unassembled WGS sequence"/>
</dbReference>
<gene>
    <name evidence="2" type="ORF">MFLO_08997</name>
</gene>
<evidence type="ECO:0000313" key="2">
    <source>
        <dbReference type="EMBL" id="EUJ31348.1"/>
    </source>
</evidence>
<sequence>MLFFGLGLTGLLLLLFLLSYFVQLSLRHSVRSIYSWMLLVALCYSFFAGHILFSALSSTFFGLICGGIILKNERRKLI</sequence>
<evidence type="ECO:0000313" key="3">
    <source>
        <dbReference type="Proteomes" id="UP000019249"/>
    </source>
</evidence>
<reference evidence="2 3" key="1">
    <citation type="journal article" date="2014" name="Int. J. Syst. Evol. Microbiol.">
        <title>Listeria floridensis sp. nov., Listeria aquatica sp. nov., Listeria cornellensis sp. nov., Listeria riparia sp. nov. and Listeria grandensis sp. nov., from agricultural and natural environments.</title>
        <authorList>
            <person name="den Bakker H.C."/>
            <person name="Warchocki S."/>
            <person name="Wright E.M."/>
            <person name="Allred A.F."/>
            <person name="Ahlstrom C."/>
            <person name="Manuel C.S."/>
            <person name="Stasiewicz M.J."/>
            <person name="Burrell A."/>
            <person name="Roof S."/>
            <person name="Strawn L."/>
            <person name="Fortes E.D."/>
            <person name="Nightingale K.K."/>
            <person name="Kephart D."/>
            <person name="Wiedmann M."/>
        </authorList>
    </citation>
    <scope>NUCLEOTIDE SEQUENCE [LARGE SCALE GENOMIC DNA]</scope>
    <source>
        <strain evidence="2 3">FSL S10-1187</strain>
    </source>
</reference>
<proteinExistence type="predicted"/>
<keyword evidence="1" id="KW-0472">Membrane</keyword>
<dbReference type="EMBL" id="AODF01000018">
    <property type="protein sequence ID" value="EUJ31348.1"/>
    <property type="molecule type" value="Genomic_DNA"/>
</dbReference>
<feature type="transmembrane region" description="Helical" evidence="1">
    <location>
        <begin position="37"/>
        <end position="70"/>
    </location>
</feature>
<name>A0ABP3AXP6_9LIST</name>
<protein>
    <submittedName>
        <fullName evidence="2">Uncharacterized protein</fullName>
    </submittedName>
</protein>
<keyword evidence="3" id="KW-1185">Reference proteome</keyword>
<accession>A0ABP3AXP6</accession>
<comment type="caution">
    <text evidence="2">The sequence shown here is derived from an EMBL/GenBank/DDBJ whole genome shotgun (WGS) entry which is preliminary data.</text>
</comment>
<evidence type="ECO:0000256" key="1">
    <source>
        <dbReference type="SAM" id="Phobius"/>
    </source>
</evidence>
<organism evidence="2 3">
    <name type="scientific">Listeria floridensis FSL S10-1187</name>
    <dbReference type="NCBI Taxonomy" id="1265817"/>
    <lineage>
        <taxon>Bacteria</taxon>
        <taxon>Bacillati</taxon>
        <taxon>Bacillota</taxon>
        <taxon>Bacilli</taxon>
        <taxon>Bacillales</taxon>
        <taxon>Listeriaceae</taxon>
        <taxon>Listeria</taxon>
    </lineage>
</organism>
<keyword evidence="1" id="KW-0812">Transmembrane</keyword>
<keyword evidence="1" id="KW-1133">Transmembrane helix</keyword>
<dbReference type="RefSeq" id="WP_206538322.1">
    <property type="nucleotide sequence ID" value="NZ_AODF01000018.1"/>
</dbReference>